<feature type="domain" description="DUF512" evidence="1">
    <location>
        <begin position="243"/>
        <end position="453"/>
    </location>
</feature>
<reference evidence="7" key="2">
    <citation type="submission" date="2018-05" db="EMBL/GenBank/DDBJ databases">
        <title>Genome Sequencing of selected type strains of the family Eggerthellaceae.</title>
        <authorList>
            <person name="Danylec N."/>
            <person name="Stoll D.A."/>
            <person name="Doetsch A."/>
            <person name="Huch M."/>
        </authorList>
    </citation>
    <scope>NUCLEOTIDE SEQUENCE [LARGE SCALE GENOMIC DNA]</scope>
    <source>
        <strain evidence="7">DSM 16107</strain>
    </source>
</reference>
<dbReference type="RefSeq" id="WP_114545640.1">
    <property type="nucleotide sequence ID" value="NZ_CALJMG010000126.1"/>
</dbReference>
<dbReference type="Proteomes" id="UP000253817">
    <property type="component" value="Unassembled WGS sequence"/>
</dbReference>
<organism evidence="5 7">
    <name type="scientific">Eggerthella sinensis</name>
    <dbReference type="NCBI Taxonomy" id="242230"/>
    <lineage>
        <taxon>Bacteria</taxon>
        <taxon>Bacillati</taxon>
        <taxon>Actinomycetota</taxon>
        <taxon>Coriobacteriia</taxon>
        <taxon>Eggerthellales</taxon>
        <taxon>Eggerthellaceae</taxon>
        <taxon>Eggerthella</taxon>
    </lineage>
</organism>
<evidence type="ECO:0000313" key="6">
    <source>
        <dbReference type="Proteomes" id="UP000253817"/>
    </source>
</evidence>
<dbReference type="Gene3D" id="2.30.42.10">
    <property type="match status" value="1"/>
</dbReference>
<dbReference type="InterPro" id="IPR045375">
    <property type="entry name" value="Put_radical_SAM-like_N"/>
</dbReference>
<dbReference type="Pfam" id="PF04459">
    <property type="entry name" value="DUF512"/>
    <property type="match status" value="1"/>
</dbReference>
<feature type="domain" description="Putative radical SAM N-terminal" evidence="3">
    <location>
        <begin position="92"/>
        <end position="233"/>
    </location>
</feature>
<dbReference type="InterPro" id="IPR007549">
    <property type="entry name" value="DUF512"/>
</dbReference>
<dbReference type="EMBL" id="PPTT01000006">
    <property type="protein sequence ID" value="RDB70171.1"/>
    <property type="molecule type" value="Genomic_DNA"/>
</dbReference>
<dbReference type="InterPro" id="IPR041489">
    <property type="entry name" value="PDZ_6"/>
</dbReference>
<evidence type="ECO:0000259" key="3">
    <source>
        <dbReference type="Pfam" id="PF19238"/>
    </source>
</evidence>
<evidence type="ECO:0000313" key="4">
    <source>
        <dbReference type="EMBL" id="RDB70171.1"/>
    </source>
</evidence>
<reference evidence="5" key="3">
    <citation type="journal article" date="2019" name="Microbiol. Resour. Announc.">
        <title>Draft Genome Sequences of Type Strains of Gordonibacter faecihominis, Paraeggerthella hongkongensis, Parvibacter caecicola,Slackia equolifaciens, Slackia faecicanis, and Slackia isoflavoniconvertens.</title>
        <authorList>
            <person name="Danylec N."/>
            <person name="Stoll D.A."/>
            <person name="Dotsch A."/>
            <person name="Huch M."/>
        </authorList>
    </citation>
    <scope>NUCLEOTIDE SEQUENCE</scope>
    <source>
        <strain evidence="5">DSM 16107</strain>
    </source>
</reference>
<evidence type="ECO:0000259" key="1">
    <source>
        <dbReference type="Pfam" id="PF04459"/>
    </source>
</evidence>
<dbReference type="InterPro" id="IPR058240">
    <property type="entry name" value="rSAM_sf"/>
</dbReference>
<evidence type="ECO:0000313" key="7">
    <source>
        <dbReference type="Proteomes" id="UP000270112"/>
    </source>
</evidence>
<dbReference type="OrthoDB" id="9774724at2"/>
<dbReference type="AlphaFoldDB" id="A0A3N0IUQ2"/>
<evidence type="ECO:0000259" key="2">
    <source>
        <dbReference type="Pfam" id="PF17820"/>
    </source>
</evidence>
<accession>A0A3N0IUQ2</accession>
<gene>
    <name evidence="4" type="ORF">C1876_05115</name>
    <name evidence="5" type="ORF">DMP09_15490</name>
</gene>
<dbReference type="Pfam" id="PF19238">
    <property type="entry name" value="Radical_SAM_2"/>
    <property type="match status" value="1"/>
</dbReference>
<dbReference type="SUPFAM" id="SSF50156">
    <property type="entry name" value="PDZ domain-like"/>
    <property type="match status" value="1"/>
</dbReference>
<evidence type="ECO:0000313" key="5">
    <source>
        <dbReference type="EMBL" id="RNM40180.1"/>
    </source>
</evidence>
<sequence>MPAVYPPADVDREAAAKQGCCGRGEAPRALVREVLPDSPADDAGFEPGCFVTTVDGRPVRDIIDWRWLTADDVIEVGYIDLDGDAGEVELERDEGEEWGFEFEGVVFDGVKQCRNACTFCFMRQLPDDMRSSLTLRDDDFRLSFLAGTFVTFTNLKPEDEQRIVEQRISPLRLSLHVADPEVRRRMIGRHAQHGIDVLERLLDAGIEFHAQIVLVPDENDGAVLADTLSWAYERPGILDVCIVPLGFTKHQSVFDRSFNNPTASRAVMDLIIPFQQRALAERGSMWAFAADEFYHNAYGPTLLENLPPSAHYGDFGMFEDGVGIIRSFVDDWEQAERAGLIERCAAALRAADMRMHYLAGCATRHFLGPLIEASPLAGLLVPLFVKNDFFGGNVDVTGLLCGCDMADAVRAERERGLQRALVPRVVFNDNAVTLDDMSLEDMEKRAGAPMSVVSCNASDYLREIIDLVGRTAPTPDRTNRANSAR</sequence>
<protein>
    <submittedName>
        <fullName evidence="5">Fe-S oxidoreductase</fullName>
    </submittedName>
</protein>
<reference evidence="4 6" key="1">
    <citation type="journal article" date="2018" name="Elife">
        <title>Discovery and characterization of a prevalent human gut bacterial enzyme sufficient for the inactivation of a family of plant toxins.</title>
        <authorList>
            <person name="Koppel N."/>
            <person name="Bisanz J.E."/>
            <person name="Pandelia M.E."/>
            <person name="Turnbaugh P.J."/>
            <person name="Balskus E.P."/>
        </authorList>
    </citation>
    <scope>NUCLEOTIDE SEQUENCE [LARGE SCALE GENOMIC DNA]</scope>
    <source>
        <strain evidence="4 6">DSM 16107</strain>
    </source>
</reference>
<dbReference type="Pfam" id="PF17820">
    <property type="entry name" value="PDZ_6"/>
    <property type="match status" value="1"/>
</dbReference>
<dbReference type="InterPro" id="IPR036034">
    <property type="entry name" value="PDZ_sf"/>
</dbReference>
<comment type="caution">
    <text evidence="5">The sequence shown here is derived from an EMBL/GenBank/DDBJ whole genome shotgun (WGS) entry which is preliminary data.</text>
</comment>
<feature type="domain" description="PDZ" evidence="2">
    <location>
        <begin position="31"/>
        <end position="66"/>
    </location>
</feature>
<keyword evidence="6" id="KW-1185">Reference proteome</keyword>
<dbReference type="EMBL" id="QICC01000100">
    <property type="protein sequence ID" value="RNM40180.1"/>
    <property type="molecule type" value="Genomic_DNA"/>
</dbReference>
<name>A0A3N0IUQ2_9ACTN</name>
<dbReference type="SUPFAM" id="SSF102114">
    <property type="entry name" value="Radical SAM enzymes"/>
    <property type="match status" value="1"/>
</dbReference>
<dbReference type="Proteomes" id="UP000270112">
    <property type="component" value="Unassembled WGS sequence"/>
</dbReference>
<proteinExistence type="predicted"/>